<organism evidence="5 6">
    <name type="scientific">Characodon lateralis</name>
    <dbReference type="NCBI Taxonomy" id="208331"/>
    <lineage>
        <taxon>Eukaryota</taxon>
        <taxon>Metazoa</taxon>
        <taxon>Chordata</taxon>
        <taxon>Craniata</taxon>
        <taxon>Vertebrata</taxon>
        <taxon>Euteleostomi</taxon>
        <taxon>Actinopterygii</taxon>
        <taxon>Neopterygii</taxon>
        <taxon>Teleostei</taxon>
        <taxon>Neoteleostei</taxon>
        <taxon>Acanthomorphata</taxon>
        <taxon>Ovalentaria</taxon>
        <taxon>Atherinomorphae</taxon>
        <taxon>Cyprinodontiformes</taxon>
        <taxon>Goodeidae</taxon>
        <taxon>Characodon</taxon>
    </lineage>
</organism>
<accession>A0ABU7D1G2</accession>
<comment type="subcellular location">
    <subcellularLocation>
        <location evidence="1">Cytoplasm</location>
    </subcellularLocation>
</comment>
<dbReference type="Proteomes" id="UP001352852">
    <property type="component" value="Unassembled WGS sequence"/>
</dbReference>
<sequence length="119" mass="13336">MKKTWNSANKEPSTPGVITLDGRFLLQLHCVDDPSQLCSVDISEQKLNSVEPVELKAFKNVAYIDASDNFLSLGLFSCFMSLRELILPLNRISNIAFDAADFPHLEQEEGSLSEFIEDQ</sequence>
<dbReference type="PANTHER" id="PTHR22710">
    <property type="entry name" value="X-RAY RADIATION RESISTANCE ASSOCIATED PROTEIN 1 XRRA1"/>
    <property type="match status" value="1"/>
</dbReference>
<proteinExistence type="predicted"/>
<evidence type="ECO:0000256" key="2">
    <source>
        <dbReference type="ARBA" id="ARBA00022490"/>
    </source>
</evidence>
<dbReference type="InterPro" id="IPR032675">
    <property type="entry name" value="LRR_dom_sf"/>
</dbReference>
<dbReference type="EMBL" id="JAHUTJ010009415">
    <property type="protein sequence ID" value="MED6267789.1"/>
    <property type="molecule type" value="Genomic_DNA"/>
</dbReference>
<keyword evidence="2" id="KW-0963">Cytoplasm</keyword>
<keyword evidence="3" id="KW-0433">Leucine-rich repeat</keyword>
<name>A0ABU7D1G2_9TELE</name>
<reference evidence="5 6" key="1">
    <citation type="submission" date="2021-06" db="EMBL/GenBank/DDBJ databases">
        <authorList>
            <person name="Palmer J.M."/>
        </authorList>
    </citation>
    <scope>NUCLEOTIDE SEQUENCE [LARGE SCALE GENOMIC DNA]</scope>
    <source>
        <strain evidence="5 6">CL_MEX2019</strain>
        <tissue evidence="5">Muscle</tissue>
    </source>
</reference>
<evidence type="ECO:0000256" key="4">
    <source>
        <dbReference type="ARBA" id="ARBA00022737"/>
    </source>
</evidence>
<dbReference type="PANTHER" id="PTHR22710:SF2">
    <property type="entry name" value="X-RAY RADIATION RESISTANCE-ASSOCIATED PROTEIN 1"/>
    <property type="match status" value="1"/>
</dbReference>
<dbReference type="Gene3D" id="3.80.10.10">
    <property type="entry name" value="Ribonuclease Inhibitor"/>
    <property type="match status" value="1"/>
</dbReference>
<comment type="caution">
    <text evidence="5">The sequence shown here is derived from an EMBL/GenBank/DDBJ whole genome shotgun (WGS) entry which is preliminary data.</text>
</comment>
<gene>
    <name evidence="5" type="ORF">CHARACLAT_015603</name>
</gene>
<keyword evidence="4" id="KW-0677">Repeat</keyword>
<protein>
    <submittedName>
        <fullName evidence="5">Uncharacterized protein</fullName>
    </submittedName>
</protein>
<dbReference type="SUPFAM" id="SSF52058">
    <property type="entry name" value="L domain-like"/>
    <property type="match status" value="1"/>
</dbReference>
<evidence type="ECO:0000313" key="5">
    <source>
        <dbReference type="EMBL" id="MED6267789.1"/>
    </source>
</evidence>
<evidence type="ECO:0000313" key="6">
    <source>
        <dbReference type="Proteomes" id="UP001352852"/>
    </source>
</evidence>
<keyword evidence="6" id="KW-1185">Reference proteome</keyword>
<evidence type="ECO:0000256" key="1">
    <source>
        <dbReference type="ARBA" id="ARBA00004496"/>
    </source>
</evidence>
<evidence type="ECO:0000256" key="3">
    <source>
        <dbReference type="ARBA" id="ARBA00022614"/>
    </source>
</evidence>